<keyword evidence="2" id="KW-0472">Membrane</keyword>
<feature type="compositionally biased region" description="Low complexity" evidence="1">
    <location>
        <begin position="62"/>
        <end position="77"/>
    </location>
</feature>
<accession>A0A1F8EKK1</accession>
<sequence length="169" mass="18623">MEQQTQMSGTGLGSWIQKYKSWSFRKRVTVTTIAVTIFIGIIGAATDDSKNISPVQNQPVNTVSQPTATPTASPTMSKEAAQKELNEVMDLAKRAGLVISYEFSDRASVVYAGATWYTQTVAFKKDFMAKIATLKKAITGYQHFEVKDAYSDEKVGEVTSFLGDIKVYK</sequence>
<organism evidence="3 4">
    <name type="scientific">Candidatus Yanofskybacteria bacterium RIFCSPHIGHO2_01_FULL_41_53</name>
    <dbReference type="NCBI Taxonomy" id="1802663"/>
    <lineage>
        <taxon>Bacteria</taxon>
        <taxon>Candidatus Yanofskyibacteriota</taxon>
    </lineage>
</organism>
<feature type="region of interest" description="Disordered" evidence="1">
    <location>
        <begin position="53"/>
        <end position="77"/>
    </location>
</feature>
<evidence type="ECO:0000256" key="1">
    <source>
        <dbReference type="SAM" id="MobiDB-lite"/>
    </source>
</evidence>
<feature type="transmembrane region" description="Helical" evidence="2">
    <location>
        <begin position="28"/>
        <end position="46"/>
    </location>
</feature>
<evidence type="ECO:0000313" key="3">
    <source>
        <dbReference type="EMBL" id="OGN01384.1"/>
    </source>
</evidence>
<gene>
    <name evidence="3" type="ORF">A2650_00675</name>
</gene>
<proteinExistence type="predicted"/>
<keyword evidence="2" id="KW-1133">Transmembrane helix</keyword>
<evidence type="ECO:0000256" key="2">
    <source>
        <dbReference type="SAM" id="Phobius"/>
    </source>
</evidence>
<dbReference type="EMBL" id="MGJD01000006">
    <property type="protein sequence ID" value="OGN01384.1"/>
    <property type="molecule type" value="Genomic_DNA"/>
</dbReference>
<protein>
    <submittedName>
        <fullName evidence="3">Uncharacterized protein</fullName>
    </submittedName>
</protein>
<reference evidence="3 4" key="1">
    <citation type="journal article" date="2016" name="Nat. Commun.">
        <title>Thousands of microbial genomes shed light on interconnected biogeochemical processes in an aquifer system.</title>
        <authorList>
            <person name="Anantharaman K."/>
            <person name="Brown C.T."/>
            <person name="Hug L.A."/>
            <person name="Sharon I."/>
            <person name="Castelle C.J."/>
            <person name="Probst A.J."/>
            <person name="Thomas B.C."/>
            <person name="Singh A."/>
            <person name="Wilkins M.J."/>
            <person name="Karaoz U."/>
            <person name="Brodie E.L."/>
            <person name="Williams K.H."/>
            <person name="Hubbard S.S."/>
            <person name="Banfield J.F."/>
        </authorList>
    </citation>
    <scope>NUCLEOTIDE SEQUENCE [LARGE SCALE GENOMIC DNA]</scope>
</reference>
<keyword evidence="2" id="KW-0812">Transmembrane</keyword>
<dbReference type="AlphaFoldDB" id="A0A1F8EKK1"/>
<dbReference type="Proteomes" id="UP000177117">
    <property type="component" value="Unassembled WGS sequence"/>
</dbReference>
<name>A0A1F8EKK1_9BACT</name>
<comment type="caution">
    <text evidence="3">The sequence shown here is derived from an EMBL/GenBank/DDBJ whole genome shotgun (WGS) entry which is preliminary data.</text>
</comment>
<evidence type="ECO:0000313" key="4">
    <source>
        <dbReference type="Proteomes" id="UP000177117"/>
    </source>
</evidence>